<dbReference type="PANTHER" id="PTHR12984:SF3">
    <property type="entry name" value="N-TERMINAL KINASE-LIKE PROTEIN"/>
    <property type="match status" value="1"/>
</dbReference>
<accession>A0A4Q1BJF8</accession>
<feature type="compositionally biased region" description="Basic and acidic residues" evidence="1">
    <location>
        <begin position="892"/>
        <end position="920"/>
    </location>
</feature>
<dbReference type="GO" id="GO:0005524">
    <property type="term" value="F:ATP binding"/>
    <property type="evidence" value="ECO:0007669"/>
    <property type="project" value="InterPro"/>
</dbReference>
<feature type="domain" description="Protein kinase" evidence="2">
    <location>
        <begin position="1"/>
        <end position="300"/>
    </location>
</feature>
<dbReference type="InterPro" id="IPR051177">
    <property type="entry name" value="CIK-Related_Protein"/>
</dbReference>
<dbReference type="InParanoid" id="A0A4Q1BJF8"/>
<keyword evidence="3" id="KW-0808">Transferase</keyword>
<dbReference type="Proteomes" id="UP000289152">
    <property type="component" value="Unassembled WGS sequence"/>
</dbReference>
<feature type="compositionally biased region" description="Low complexity" evidence="1">
    <location>
        <begin position="781"/>
        <end position="801"/>
    </location>
</feature>
<dbReference type="PROSITE" id="PS50011">
    <property type="entry name" value="PROTEIN_KINASE_DOM"/>
    <property type="match status" value="1"/>
</dbReference>
<dbReference type="AlphaFoldDB" id="A0A4Q1BJF8"/>
<evidence type="ECO:0000259" key="2">
    <source>
        <dbReference type="PROSITE" id="PS50011"/>
    </source>
</evidence>
<evidence type="ECO:0000313" key="3">
    <source>
        <dbReference type="EMBL" id="RXK37790.1"/>
    </source>
</evidence>
<dbReference type="FunCoup" id="A0A4Q1BJF8">
    <property type="interactions" value="845"/>
</dbReference>
<comment type="caution">
    <text evidence="3">The sequence shown here is derived from an EMBL/GenBank/DDBJ whole genome shotgun (WGS) entry which is preliminary data.</text>
</comment>
<dbReference type="InterPro" id="IPR011009">
    <property type="entry name" value="Kinase-like_dom_sf"/>
</dbReference>
<proteinExistence type="predicted"/>
<gene>
    <name evidence="3" type="ORF">M231_04946</name>
</gene>
<dbReference type="VEuPathDB" id="FungiDB:TREMEDRAFT_26372"/>
<feature type="region of interest" description="Disordered" evidence="1">
    <location>
        <begin position="640"/>
        <end position="695"/>
    </location>
</feature>
<dbReference type="Gene3D" id="1.25.10.10">
    <property type="entry name" value="Leucine-rich Repeat Variant"/>
    <property type="match status" value="1"/>
</dbReference>
<sequence length="920" mass="98972">MNYLKSITTTVLNSTGVAFPFSIGERIPGIDPANTIWDIREGVRRDDATPLTLFIFDSTLPPLQPGNKDRRTLMQLARNALKKLRTIRHPDVLKYVDSVETDTHVYIATERVRPLEAVFRDWETGGTLTSSSSSKGKAREDWIGWGVKSIATATAFLNSPPLSLHHSYLIPSSVFITPSMEWRLGGFDLLTTRDDPAGVLWGLGGVAPGGAGERCGPEVRKGGWGVLRDTDPAQADTYLLALLLFSLYNPSSPLPSLTSQPSSSSSGALPKVLFPSWRRMLSPNPRTRLLTTSFVAEASLTGFWTNNPLASLVEGLDGFELLSEGDKLGLLRTIKDAVSSGTIPAPFLLYRVLPSLLHSLSLPAAPSGAMLPLVLDLGRLVPPADYGKLVLEPVVRLYASPDRGTRMALLDGLEQYADKLDAKTVQDKIWPHLITGFADTVPVIREATVKAIYPLASKLSDRMMNNDLLRLLARMQSDTEPSIRTNTCILLGRLAPNLGPNTKKKVLVPAFARSLKDPFVHARVAGLMALMATVELFDKDDLAGKVIPNMAFTLVDREKLVREQAFKAMNMFVKRLEGIVATMPDTVEERSPNLGPITTTSPSNSSTNQAGLVNSAAGAAGALAGWAIASLGKQLSSNEQHSSLSASSGATLAPPSSSVTPNGSSFSTPATSPRLSTDSGIFDRRSTTTKLPGVKVAPPVVRSNLGVGGSGLGMKLGGGKKMKDGGLEEVLADEWDDGDGSVENAWGDDLIDVNADADDWAAFESAPQTVEVPPPQSYYITPATPSKPTTTTTKPSLQTSPPKLPNPPSSVKVTTSIQSNLNPTSSQSKSINTSKTSTPIQSDAKTHSDSKMPSNTKTQLPIQMNQPQRDVKSPISTVNEDDSSHTNLATMSKEEKEKEMSRRREERKARIAAMKEGKKK</sequence>
<dbReference type="EMBL" id="SDIL01000060">
    <property type="protein sequence ID" value="RXK37790.1"/>
    <property type="molecule type" value="Genomic_DNA"/>
</dbReference>
<dbReference type="SUPFAM" id="SSF56112">
    <property type="entry name" value="Protein kinase-like (PK-like)"/>
    <property type="match status" value="1"/>
</dbReference>
<feature type="compositionally biased region" description="Polar residues" evidence="1">
    <location>
        <begin position="659"/>
        <end position="679"/>
    </location>
</feature>
<feature type="region of interest" description="Disordered" evidence="1">
    <location>
        <begin position="765"/>
        <end position="920"/>
    </location>
</feature>
<keyword evidence="3" id="KW-0418">Kinase</keyword>
<dbReference type="GO" id="GO:0005737">
    <property type="term" value="C:cytoplasm"/>
    <property type="evidence" value="ECO:0007669"/>
    <property type="project" value="TreeGrafter"/>
</dbReference>
<feature type="compositionally biased region" description="Polar residues" evidence="1">
    <location>
        <begin position="809"/>
        <end position="843"/>
    </location>
</feature>
<dbReference type="GO" id="GO:0006409">
    <property type="term" value="P:tRNA export from nucleus"/>
    <property type="evidence" value="ECO:0007669"/>
    <property type="project" value="TreeGrafter"/>
</dbReference>
<dbReference type="OrthoDB" id="447103at2759"/>
<dbReference type="PANTHER" id="PTHR12984">
    <property type="entry name" value="SCY1-RELATED S/T PROTEIN KINASE-LIKE"/>
    <property type="match status" value="1"/>
</dbReference>
<evidence type="ECO:0000256" key="1">
    <source>
        <dbReference type="SAM" id="MobiDB-lite"/>
    </source>
</evidence>
<name>A0A4Q1BJF8_TREME</name>
<dbReference type="InterPro" id="IPR011989">
    <property type="entry name" value="ARM-like"/>
</dbReference>
<dbReference type="Gene3D" id="3.30.200.20">
    <property type="entry name" value="Phosphorylase Kinase, domain 1"/>
    <property type="match status" value="1"/>
</dbReference>
<organism evidence="3 4">
    <name type="scientific">Tremella mesenterica</name>
    <name type="common">Jelly fungus</name>
    <dbReference type="NCBI Taxonomy" id="5217"/>
    <lineage>
        <taxon>Eukaryota</taxon>
        <taxon>Fungi</taxon>
        <taxon>Dikarya</taxon>
        <taxon>Basidiomycota</taxon>
        <taxon>Agaricomycotina</taxon>
        <taxon>Tremellomycetes</taxon>
        <taxon>Tremellales</taxon>
        <taxon>Tremellaceae</taxon>
        <taxon>Tremella</taxon>
    </lineage>
</organism>
<dbReference type="InterPro" id="IPR000719">
    <property type="entry name" value="Prot_kinase_dom"/>
</dbReference>
<feature type="compositionally biased region" description="Polar residues" evidence="1">
    <location>
        <begin position="851"/>
        <end position="878"/>
    </location>
</feature>
<feature type="compositionally biased region" description="Low complexity" evidence="1">
    <location>
        <begin position="642"/>
        <end position="658"/>
    </location>
</feature>
<evidence type="ECO:0000313" key="4">
    <source>
        <dbReference type="Proteomes" id="UP000289152"/>
    </source>
</evidence>
<protein>
    <submittedName>
        <fullName evidence="3">SCY1 protein kinase</fullName>
    </submittedName>
</protein>
<keyword evidence="4" id="KW-1185">Reference proteome</keyword>
<feature type="compositionally biased region" description="Low complexity" evidence="1">
    <location>
        <begin position="598"/>
        <end position="610"/>
    </location>
</feature>
<feature type="region of interest" description="Disordered" evidence="1">
    <location>
        <begin position="587"/>
        <end position="610"/>
    </location>
</feature>
<dbReference type="SUPFAM" id="SSF48371">
    <property type="entry name" value="ARM repeat"/>
    <property type="match status" value="1"/>
</dbReference>
<dbReference type="STRING" id="5217.A0A4Q1BJF8"/>
<dbReference type="GO" id="GO:0004672">
    <property type="term" value="F:protein kinase activity"/>
    <property type="evidence" value="ECO:0007669"/>
    <property type="project" value="InterPro"/>
</dbReference>
<dbReference type="InterPro" id="IPR016024">
    <property type="entry name" value="ARM-type_fold"/>
</dbReference>
<reference evidence="3 4" key="1">
    <citation type="submission" date="2016-06" db="EMBL/GenBank/DDBJ databases">
        <title>Evolution of pathogenesis and genome organization in the Tremellales.</title>
        <authorList>
            <person name="Cuomo C."/>
            <person name="Litvintseva A."/>
            <person name="Heitman J."/>
            <person name="Chen Y."/>
            <person name="Sun S."/>
            <person name="Springer D."/>
            <person name="Dromer F."/>
            <person name="Young S."/>
            <person name="Zeng Q."/>
            <person name="Chapman S."/>
            <person name="Gujja S."/>
            <person name="Saif S."/>
            <person name="Birren B."/>
        </authorList>
    </citation>
    <scope>NUCLEOTIDE SEQUENCE [LARGE SCALE GENOMIC DNA]</scope>
    <source>
        <strain evidence="3 4">ATCC 28783</strain>
    </source>
</reference>
<dbReference type="Gene3D" id="1.10.510.10">
    <property type="entry name" value="Transferase(Phosphotransferase) domain 1"/>
    <property type="match status" value="1"/>
</dbReference>